<name>A0AAD6HGI1_9EURO</name>
<sequence length="67" mass="7491">MDSKYRNVRWVVDDATARKLVSADLGLFAAILGSGAPFDILCTTAKFFAWVVSLKYVSRIISNYLNM</sequence>
<gene>
    <name evidence="1" type="ORF">N7493_008094</name>
</gene>
<protein>
    <submittedName>
        <fullName evidence="1">Terpenoid synthase</fullName>
    </submittedName>
</protein>
<evidence type="ECO:0000313" key="2">
    <source>
        <dbReference type="Proteomes" id="UP001215712"/>
    </source>
</evidence>
<keyword evidence="2" id="KW-1185">Reference proteome</keyword>
<dbReference type="AlphaFoldDB" id="A0AAD6HGI1"/>
<reference evidence="1" key="2">
    <citation type="submission" date="2023-01" db="EMBL/GenBank/DDBJ databases">
        <authorList>
            <person name="Petersen C."/>
        </authorList>
    </citation>
    <scope>NUCLEOTIDE SEQUENCE</scope>
    <source>
        <strain evidence="1">IBT 17514</strain>
    </source>
</reference>
<reference evidence="1" key="1">
    <citation type="journal article" date="2023" name="IMA Fungus">
        <title>Comparative genomic study of the Penicillium genus elucidates a diverse pangenome and 15 lateral gene transfer events.</title>
        <authorList>
            <person name="Petersen C."/>
            <person name="Sorensen T."/>
            <person name="Nielsen M.R."/>
            <person name="Sondergaard T.E."/>
            <person name="Sorensen J.L."/>
            <person name="Fitzpatrick D.A."/>
            <person name="Frisvad J.C."/>
            <person name="Nielsen K.L."/>
        </authorList>
    </citation>
    <scope>NUCLEOTIDE SEQUENCE</scope>
    <source>
        <strain evidence="1">IBT 17514</strain>
    </source>
</reference>
<comment type="caution">
    <text evidence="1">The sequence shown here is derived from an EMBL/GenBank/DDBJ whole genome shotgun (WGS) entry which is preliminary data.</text>
</comment>
<dbReference type="EMBL" id="JAQJAN010000012">
    <property type="protein sequence ID" value="KAJ5716183.1"/>
    <property type="molecule type" value="Genomic_DNA"/>
</dbReference>
<proteinExistence type="predicted"/>
<organism evidence="1 2">
    <name type="scientific">Penicillium malachiteum</name>
    <dbReference type="NCBI Taxonomy" id="1324776"/>
    <lineage>
        <taxon>Eukaryota</taxon>
        <taxon>Fungi</taxon>
        <taxon>Dikarya</taxon>
        <taxon>Ascomycota</taxon>
        <taxon>Pezizomycotina</taxon>
        <taxon>Eurotiomycetes</taxon>
        <taxon>Eurotiomycetidae</taxon>
        <taxon>Eurotiales</taxon>
        <taxon>Aspergillaceae</taxon>
        <taxon>Penicillium</taxon>
    </lineage>
</organism>
<accession>A0AAD6HGI1</accession>
<dbReference type="Proteomes" id="UP001215712">
    <property type="component" value="Unassembled WGS sequence"/>
</dbReference>
<evidence type="ECO:0000313" key="1">
    <source>
        <dbReference type="EMBL" id="KAJ5716183.1"/>
    </source>
</evidence>